<protein>
    <submittedName>
        <fullName evidence="1">Sporulation-control protein</fullName>
    </submittedName>
</protein>
<evidence type="ECO:0000313" key="1">
    <source>
        <dbReference type="EMBL" id="MDQ0223832.1"/>
    </source>
</evidence>
<dbReference type="Proteomes" id="UP001232245">
    <property type="component" value="Unassembled WGS sequence"/>
</dbReference>
<dbReference type="RefSeq" id="WP_307190533.1">
    <property type="nucleotide sequence ID" value="NZ_JAUSTZ010000001.1"/>
</dbReference>
<evidence type="ECO:0000313" key="2">
    <source>
        <dbReference type="Proteomes" id="UP001232245"/>
    </source>
</evidence>
<dbReference type="PANTHER" id="PTHR40053">
    <property type="entry name" value="SPORULATION-CONTROL PROTEIN SPO0M"/>
    <property type="match status" value="1"/>
</dbReference>
<dbReference type="InterPro" id="IPR009776">
    <property type="entry name" value="Spore_0_M"/>
</dbReference>
<comment type="caution">
    <text evidence="1">The sequence shown here is derived from an EMBL/GenBank/DDBJ whole genome shotgun (WGS) entry which is preliminary data.</text>
</comment>
<sequence>MSFLKRVITSIGIGSARVDTRLKNTTVTQGEMLEGIVEIKGGEMDQEIEAIKLNLMTLYGHEDSERLTNTVVYSHKVNEPFVIHKGERKEIPFSFRVPLHTPMTIRDSKTGRNVPPVWINTGLDIRNAVDPKDEDQISVEPSYVYESIFDAIKVIGFRFRQMDNQAPPRYVKTRLPFVQQFEFIPTFGKYHQKLDELEAYILQGEQETTIYFEIDKKSRGAVGSLLEKLNLDEHYRSITLDNNDIVTNRSYVSDKIEEMIDQVI</sequence>
<gene>
    <name evidence="1" type="ORF">J2S02_000154</name>
</gene>
<name>A0ABT9YV77_9BACI</name>
<accession>A0ABT9YV77</accession>
<proteinExistence type="predicted"/>
<organism evidence="1 2">
    <name type="scientific">Metabacillus niabensis</name>
    <dbReference type="NCBI Taxonomy" id="324854"/>
    <lineage>
        <taxon>Bacteria</taxon>
        <taxon>Bacillati</taxon>
        <taxon>Bacillota</taxon>
        <taxon>Bacilli</taxon>
        <taxon>Bacillales</taxon>
        <taxon>Bacillaceae</taxon>
        <taxon>Metabacillus</taxon>
    </lineage>
</organism>
<keyword evidence="2" id="KW-1185">Reference proteome</keyword>
<dbReference type="EMBL" id="JAUSTZ010000001">
    <property type="protein sequence ID" value="MDQ0223832.1"/>
    <property type="molecule type" value="Genomic_DNA"/>
</dbReference>
<dbReference type="PANTHER" id="PTHR40053:SF1">
    <property type="entry name" value="SPORULATION-CONTROL PROTEIN SPO0M"/>
    <property type="match status" value="1"/>
</dbReference>
<dbReference type="Pfam" id="PF07070">
    <property type="entry name" value="Spo0M"/>
    <property type="match status" value="1"/>
</dbReference>
<reference evidence="1 2" key="1">
    <citation type="submission" date="2023-07" db="EMBL/GenBank/DDBJ databases">
        <title>Genomic Encyclopedia of Type Strains, Phase IV (KMG-IV): sequencing the most valuable type-strain genomes for metagenomic binning, comparative biology and taxonomic classification.</title>
        <authorList>
            <person name="Goeker M."/>
        </authorList>
    </citation>
    <scope>NUCLEOTIDE SEQUENCE [LARGE SCALE GENOMIC DNA]</scope>
    <source>
        <strain evidence="1 2">DSM 17723</strain>
    </source>
</reference>